<dbReference type="InterPro" id="IPR010630">
    <property type="entry name" value="Olduvai_dom"/>
</dbReference>
<evidence type="ECO:0000256" key="1">
    <source>
        <dbReference type="ARBA" id="ARBA00004245"/>
    </source>
</evidence>
<evidence type="ECO:0000256" key="5">
    <source>
        <dbReference type="ARBA" id="ARBA00023034"/>
    </source>
</evidence>
<comment type="caution">
    <text evidence="10">The sequence shown here is derived from an EMBL/GenBank/DDBJ whole genome shotgun (WGS) entry which is preliminary data.</text>
</comment>
<feature type="coiled-coil region" evidence="7">
    <location>
        <begin position="179"/>
        <end position="295"/>
    </location>
</feature>
<dbReference type="Proteomes" id="UP000812440">
    <property type="component" value="Chromosome 4"/>
</dbReference>
<feature type="region of interest" description="Disordered" evidence="8">
    <location>
        <begin position="1115"/>
        <end position="1155"/>
    </location>
</feature>
<feature type="domain" description="Olduvai" evidence="9">
    <location>
        <begin position="1436"/>
        <end position="1503"/>
    </location>
</feature>
<proteinExistence type="predicted"/>
<feature type="coiled-coil region" evidence="7">
    <location>
        <begin position="41"/>
        <end position="122"/>
    </location>
</feature>
<keyword evidence="7" id="KW-0175">Coiled coil</keyword>
<dbReference type="GO" id="GO:0005813">
    <property type="term" value="C:centrosome"/>
    <property type="evidence" value="ECO:0007669"/>
    <property type="project" value="TreeGrafter"/>
</dbReference>
<evidence type="ECO:0000256" key="2">
    <source>
        <dbReference type="ARBA" id="ARBA00004555"/>
    </source>
</evidence>
<dbReference type="Pfam" id="PF07989">
    <property type="entry name" value="Cnn_1N"/>
    <property type="match status" value="1"/>
</dbReference>
<dbReference type="GO" id="GO:0060090">
    <property type="term" value="F:molecular adaptor activity"/>
    <property type="evidence" value="ECO:0007669"/>
    <property type="project" value="TreeGrafter"/>
</dbReference>
<keyword evidence="3" id="KW-0963">Cytoplasm</keyword>
<keyword evidence="6" id="KW-0206">Cytoskeleton</keyword>
<feature type="coiled-coil region" evidence="7">
    <location>
        <begin position="1722"/>
        <end position="1752"/>
    </location>
</feature>
<feature type="coiled-coil region" evidence="7">
    <location>
        <begin position="1778"/>
        <end position="1865"/>
    </location>
</feature>
<protein>
    <recommendedName>
        <fullName evidence="9">Olduvai domain-containing protein</fullName>
    </recommendedName>
</protein>
<dbReference type="EMBL" id="JAACNH010000007">
    <property type="protein sequence ID" value="KAG8436488.1"/>
    <property type="molecule type" value="Genomic_DNA"/>
</dbReference>
<dbReference type="PANTHER" id="PTHR46501">
    <property type="entry name" value="MYOMEGALIN"/>
    <property type="match status" value="1"/>
</dbReference>
<feature type="coiled-coil region" evidence="7">
    <location>
        <begin position="735"/>
        <end position="863"/>
    </location>
</feature>
<feature type="coiled-coil region" evidence="7">
    <location>
        <begin position="2143"/>
        <end position="2209"/>
    </location>
</feature>
<feature type="coiled-coil region" evidence="7">
    <location>
        <begin position="324"/>
        <end position="536"/>
    </location>
</feature>
<evidence type="ECO:0000313" key="10">
    <source>
        <dbReference type="EMBL" id="KAG8436488.1"/>
    </source>
</evidence>
<gene>
    <name evidence="10" type="ORF">GDO86_007547</name>
</gene>
<evidence type="ECO:0000256" key="4">
    <source>
        <dbReference type="ARBA" id="ARBA00022553"/>
    </source>
</evidence>
<reference evidence="10" key="1">
    <citation type="thesis" date="2020" institute="ProQuest LLC" country="789 East Eisenhower Parkway, Ann Arbor, MI, USA">
        <title>Comparative Genomics and Chromosome Evolution.</title>
        <authorList>
            <person name="Mudd A.B."/>
        </authorList>
    </citation>
    <scope>NUCLEOTIDE SEQUENCE</scope>
    <source>
        <strain evidence="10">Female2</strain>
        <tissue evidence="10">Blood</tissue>
    </source>
</reference>
<dbReference type="OrthoDB" id="10255000at2759"/>
<evidence type="ECO:0000313" key="11">
    <source>
        <dbReference type="Proteomes" id="UP000812440"/>
    </source>
</evidence>
<feature type="region of interest" description="Disordered" evidence="8">
    <location>
        <begin position="1464"/>
        <end position="1549"/>
    </location>
</feature>
<dbReference type="InterPro" id="IPR012943">
    <property type="entry name" value="Cnn_1N"/>
</dbReference>
<dbReference type="GO" id="GO:0007098">
    <property type="term" value="P:centrosome cycle"/>
    <property type="evidence" value="ECO:0007669"/>
    <property type="project" value="TreeGrafter"/>
</dbReference>
<dbReference type="SMART" id="SM01148">
    <property type="entry name" value="DUF1220"/>
    <property type="match status" value="1"/>
</dbReference>
<evidence type="ECO:0000256" key="8">
    <source>
        <dbReference type="SAM" id="MobiDB-lite"/>
    </source>
</evidence>
<dbReference type="GO" id="GO:1903358">
    <property type="term" value="P:regulation of Golgi organization"/>
    <property type="evidence" value="ECO:0007669"/>
    <property type="project" value="TreeGrafter"/>
</dbReference>
<dbReference type="InterPro" id="IPR052593">
    <property type="entry name" value="MT-associated_AKAP9-binding"/>
</dbReference>
<dbReference type="PANTHER" id="PTHR46501:SF2">
    <property type="entry name" value="MYOMEGALIN"/>
    <property type="match status" value="1"/>
</dbReference>
<evidence type="ECO:0000259" key="9">
    <source>
        <dbReference type="SMART" id="SM01148"/>
    </source>
</evidence>
<dbReference type="Pfam" id="PF23246">
    <property type="entry name" value="CC_CDK5RAP2"/>
    <property type="match status" value="1"/>
</dbReference>
<comment type="subcellular location">
    <subcellularLocation>
        <location evidence="1">Cytoplasm</location>
        <location evidence="1">Cytoskeleton</location>
    </subcellularLocation>
    <subcellularLocation>
        <location evidence="2">Golgi apparatus</location>
    </subcellularLocation>
</comment>
<keyword evidence="4" id="KW-0597">Phosphoprotein</keyword>
<name>A0A8T2IZM6_9PIPI</name>
<organism evidence="10 11">
    <name type="scientific">Hymenochirus boettgeri</name>
    <name type="common">Congo dwarf clawed frog</name>
    <dbReference type="NCBI Taxonomy" id="247094"/>
    <lineage>
        <taxon>Eukaryota</taxon>
        <taxon>Metazoa</taxon>
        <taxon>Chordata</taxon>
        <taxon>Craniata</taxon>
        <taxon>Vertebrata</taxon>
        <taxon>Euteleostomi</taxon>
        <taxon>Amphibia</taxon>
        <taxon>Batrachia</taxon>
        <taxon>Anura</taxon>
        <taxon>Pipoidea</taxon>
        <taxon>Pipidae</taxon>
        <taxon>Pipinae</taxon>
        <taxon>Hymenochirus</taxon>
    </lineage>
</organism>
<accession>A0A8T2IZM6</accession>
<feature type="region of interest" description="Disordered" evidence="8">
    <location>
        <begin position="2210"/>
        <end position="2229"/>
    </location>
</feature>
<dbReference type="GO" id="GO:0090063">
    <property type="term" value="P:positive regulation of microtubule nucleation"/>
    <property type="evidence" value="ECO:0007669"/>
    <property type="project" value="TreeGrafter"/>
</dbReference>
<evidence type="ECO:0000256" key="3">
    <source>
        <dbReference type="ARBA" id="ARBA00022490"/>
    </source>
</evidence>
<feature type="compositionally biased region" description="Polar residues" evidence="8">
    <location>
        <begin position="2211"/>
        <end position="2221"/>
    </location>
</feature>
<keyword evidence="11" id="KW-1185">Reference proteome</keyword>
<dbReference type="InterPro" id="IPR056273">
    <property type="entry name" value="CDK5RAP2_MYOME_CC"/>
</dbReference>
<feature type="region of interest" description="Disordered" evidence="8">
    <location>
        <begin position="1702"/>
        <end position="1721"/>
    </location>
</feature>
<sequence>MSNGYRTLSQHLNDLKKENFSLKLRIYFLEERIQQKYEDSSEDVYKRNIELKVEVESLKRELQEKQQLLDKTWAAAENLTSWNEAELRQQYEQKQEETEQVQELLENKIQLLHEEARLAKNEVDRMSVLFEAEKEKCGELKETIREYTWEMTEARVLQKNYCTTLADKDRMIQQLTMVLDSKDTLINKLKAENQSLINDQSTNLQQTVQDLTNSLQHKDIEVKQLKDEKNRIQQEFQNLLEKQHQNASQYEALSAQQASDLQTLQGRLQETEASNKMLQENLHQLTAELNSARELSCNQERIIQSLRETLQSRDGEVADLYHIVEGHNDTIVKLQNMLQKSQSEQLQASQISPSQEQLQLLDLQNTLFCTQRELQKQQRTLRQKERQLTDLERSQRLLEADLLEGQQQKETTWKHNQELHGMVHKLQADLQEKCQHLQKFEDEKCTKLHAQDSCIQRLHQTLAQKENMIQEYIDLLKFQEEKFPGGHDHMLEKLRQRIKDRDAALERAVDDKFCALEGKEKEIQQMKMIVREKDRDLDRLRGVFSGNEETINSLDNLMKAKDMELEQIMAAYNKLEWVKQQMEENSKCALSEREAIILQLQHALQESRKEIGEMTATFLQKSELSSNELVQELQTCLQMKEKMLQEAFHERSKQANEHMREIKELLSAMVLKRMDHGVLCRNCALKDKQNSEMEMYPDIQTRIKLTQANTLLAMSSCVKSSSEQLNYQGIHEEKVEILKNDLARAKDDLQLILGKEREKQLEVLALQSVIKEQSQQLQEQAADMDVLNRSIQIKEDLIKDLQMQLVDPEEVPTVECLTQEVLKLKEKVALSELNEQKYGKDHYQKLSRLLEELVADRGRLNNSLQAEKQIYSSLVQFNSDPESIKNTSVLQVELLATQTLRCQLEDTLQRATERLSQLDSEKGLEAITYGGLNDVDEDDSSSQFTDSIEDEIDNHTKLEETVNQDTGSTSKLIAEEKILKEELFNARSKLQQVMEEKVKAEAKLYFLTNRLEETGISQSRNVLQNLCQKREDWNVEMESDRLGQWEEKDMEGKKASVEESLRIELGKLQGQIKQDEVVIKHLKEQLELNSRDGEGTFNPDLIVRMAKEIERLKMEKAPVNMKRPAVVDQPEEETSKKRNRQGSDDADGELEKPAIKQKASTALLVSTDCNNSRGKFEDQTLQLRSELAQSEPLVKQDSKQVQVDLQDLGYETCGRSENEVDREESTSPEYEEHEDMFSETSLMEELTFPHKGWSPLVTSSPFRDKGCVQNDWTIDWEKSEDVTVLQQHVKNLKVQLQKSQKVIRNLQNRARSFSASIDFPPNRHQLKHSVSFHGSTSHSITDEDEGWQSDTVGVNSTKDLEQLVQRVSILEAELHRPRRDARVQDQIKSATWPGHLGDTIKSFEELLRANDIDYYMGKVSEQLAQGNKEHSEVDDKSRHELLAIRLSKELQQKDKIIESLQSKLDGRSLTPSSSHAISESDHSDRTSFASDDQLSNNDDLDGCSEVATGSDYMQYDRGSACDPDAIHTDNVATHSSKPSLSTSHEGQQQHKVHVNSAQVQAAETVQSLQGHFNLHPSSVSGVTAAFPDNSHFPPFGPHSPFLGQPVFSLAEVQQELHSLQKQLAESVPLTSPPMKPTLASSSLFNTSSSSMFPSYFPPNMHNAPSSAASQNAPGFRTAEPGFTNSGALWDMPHLVRPMSGHVCGDASSGSSGYQSASKPTGSDLLEEHLAEIRNLRQRLEESILTNDRLRAQLEDRLTAAAKGSGSPTNIYIQGLESLPQLSNENRALREENLSLQVRINQISQDYFTELENLQKLLNSSKAHLKAVETDLEQKTLENKKLLDELEEKKQETIHLQKERQSNQEKSNRLQHQATLLEQQLNENCQLLKSLQSELQVYERLYGSSKLVLSAFSGDTYHNLPANCEFTELLSEVRSLRSQMEQSIQDNTSLRHHLEKQLNVNGGTTEMRPSSINIFPLCEHSTKKHFFQDPIPSPPVRDVGMYTPSNVFPSGSSLNAFYTAPALDRSLLHNAQVSEGNKFDKLEGDAPDGSFANKNGRHVIGHIDDFIALKQQMLEGKMLIQKMETLMQSSLNIPFLEVHGTKALDYGSIKKLFSFTSTLHQILEESSSLLSMFWRAALPNTLQKKEEQAMKDQLNLLKNKLKEQDKTLKEAMENLKSTNRAKESMEQFIVSQLTRTHDVLKKARSNLEKNSLKVSSGKSHCASSKGPLPQQSAKIHCHVTDIFQEPPRKKPQLKSLKCQDPWASHRLSQPFQC</sequence>
<feature type="compositionally biased region" description="Polar residues" evidence="8">
    <location>
        <begin position="1530"/>
        <end position="1546"/>
    </location>
</feature>
<feature type="compositionally biased region" description="Low complexity" evidence="8">
    <location>
        <begin position="1706"/>
        <end position="1717"/>
    </location>
</feature>
<evidence type="ECO:0000256" key="6">
    <source>
        <dbReference type="ARBA" id="ARBA00023212"/>
    </source>
</evidence>
<keyword evidence="5" id="KW-0333">Golgi apparatus</keyword>
<evidence type="ECO:0000256" key="7">
    <source>
        <dbReference type="SAM" id="Coils"/>
    </source>
</evidence>
<feature type="coiled-coil region" evidence="7">
    <location>
        <begin position="976"/>
        <end position="1010"/>
    </location>
</feature>
<dbReference type="GO" id="GO:0005794">
    <property type="term" value="C:Golgi apparatus"/>
    <property type="evidence" value="ECO:0007669"/>
    <property type="project" value="UniProtKB-SubCell"/>
</dbReference>